<dbReference type="Proteomes" id="UP000050525">
    <property type="component" value="Unassembled WGS sequence"/>
</dbReference>
<dbReference type="EMBL" id="AKHW03001485">
    <property type="protein sequence ID" value="KYO42098.1"/>
    <property type="molecule type" value="Genomic_DNA"/>
</dbReference>
<name>A0A151NZ80_ALLMI</name>
<accession>A0A151NZ80</accession>
<protein>
    <submittedName>
        <fullName evidence="1">Uncharacterized protein</fullName>
    </submittedName>
</protein>
<evidence type="ECO:0000313" key="2">
    <source>
        <dbReference type="Proteomes" id="UP000050525"/>
    </source>
</evidence>
<reference evidence="1 2" key="1">
    <citation type="journal article" date="2012" name="Genome Biol.">
        <title>Sequencing three crocodilian genomes to illuminate the evolution of archosaurs and amniotes.</title>
        <authorList>
            <person name="St John J.A."/>
            <person name="Braun E.L."/>
            <person name="Isberg S.R."/>
            <person name="Miles L.G."/>
            <person name="Chong A.Y."/>
            <person name="Gongora J."/>
            <person name="Dalzell P."/>
            <person name="Moran C."/>
            <person name="Bed'hom B."/>
            <person name="Abzhanov A."/>
            <person name="Burgess S.C."/>
            <person name="Cooksey A.M."/>
            <person name="Castoe T.A."/>
            <person name="Crawford N.G."/>
            <person name="Densmore L.D."/>
            <person name="Drew J.C."/>
            <person name="Edwards S.V."/>
            <person name="Faircloth B.C."/>
            <person name="Fujita M.K."/>
            <person name="Greenwold M.J."/>
            <person name="Hoffmann F.G."/>
            <person name="Howard J.M."/>
            <person name="Iguchi T."/>
            <person name="Janes D.E."/>
            <person name="Khan S.Y."/>
            <person name="Kohno S."/>
            <person name="de Koning A.J."/>
            <person name="Lance S.L."/>
            <person name="McCarthy F.M."/>
            <person name="McCormack J.E."/>
            <person name="Merchant M.E."/>
            <person name="Peterson D.G."/>
            <person name="Pollock D.D."/>
            <person name="Pourmand N."/>
            <person name="Raney B.J."/>
            <person name="Roessler K.A."/>
            <person name="Sanford J.R."/>
            <person name="Sawyer R.H."/>
            <person name="Schmidt C.J."/>
            <person name="Triplett E.W."/>
            <person name="Tuberville T.D."/>
            <person name="Venegas-Anaya M."/>
            <person name="Howard J.T."/>
            <person name="Jarvis E.D."/>
            <person name="Guillette L.J.Jr."/>
            <person name="Glenn T.C."/>
            <person name="Green R.E."/>
            <person name="Ray D.A."/>
        </authorList>
    </citation>
    <scope>NUCLEOTIDE SEQUENCE [LARGE SCALE GENOMIC DNA]</scope>
    <source>
        <strain evidence="1">KSC_2009_1</strain>
    </source>
</reference>
<sequence length="139" mass="15460">MFCGCEAAWGRGEVPPGNGSASFSLDLRRWGRSQGGSCVAECRDLCRAVVREQLHEVSQRFLCLKHRVGTLLTWSSWEWVFSSFLISPKIYRLVPIDASNAPSSNGTSEYGISCTMHQNDTYARTYGKGIVKAYTDIDV</sequence>
<organism evidence="1 2">
    <name type="scientific">Alligator mississippiensis</name>
    <name type="common">American alligator</name>
    <dbReference type="NCBI Taxonomy" id="8496"/>
    <lineage>
        <taxon>Eukaryota</taxon>
        <taxon>Metazoa</taxon>
        <taxon>Chordata</taxon>
        <taxon>Craniata</taxon>
        <taxon>Vertebrata</taxon>
        <taxon>Euteleostomi</taxon>
        <taxon>Archelosauria</taxon>
        <taxon>Archosauria</taxon>
        <taxon>Crocodylia</taxon>
        <taxon>Alligatoridae</taxon>
        <taxon>Alligatorinae</taxon>
        <taxon>Alligator</taxon>
    </lineage>
</organism>
<proteinExistence type="predicted"/>
<comment type="caution">
    <text evidence="1">The sequence shown here is derived from an EMBL/GenBank/DDBJ whole genome shotgun (WGS) entry which is preliminary data.</text>
</comment>
<keyword evidence="2" id="KW-1185">Reference proteome</keyword>
<dbReference type="AlphaFoldDB" id="A0A151NZ80"/>
<gene>
    <name evidence="1" type="ORF">Y1Q_0002740</name>
</gene>
<evidence type="ECO:0000313" key="1">
    <source>
        <dbReference type="EMBL" id="KYO42098.1"/>
    </source>
</evidence>